<dbReference type="EMBL" id="SOFP01000013">
    <property type="protein sequence ID" value="TFC19227.1"/>
    <property type="molecule type" value="Genomic_DNA"/>
</dbReference>
<dbReference type="OrthoDB" id="3264966at2"/>
<dbReference type="AlphaFoldDB" id="A0A4R8WZG6"/>
<dbReference type="RefSeq" id="WP_134565303.1">
    <property type="nucleotide sequence ID" value="NZ_SOFP01000013.1"/>
</dbReference>
<evidence type="ECO:0000313" key="3">
    <source>
        <dbReference type="Proteomes" id="UP000298412"/>
    </source>
</evidence>
<dbReference type="Pfam" id="PF18986">
    <property type="entry name" value="DUF5719"/>
    <property type="match status" value="1"/>
</dbReference>
<gene>
    <name evidence="2" type="ORF">E3O19_03575</name>
</gene>
<protein>
    <recommendedName>
        <fullName evidence="4">Large extracellular alpha-helical protein</fullName>
    </recommendedName>
</protein>
<accession>A0A4R8WZG6</accession>
<evidence type="ECO:0008006" key="4">
    <source>
        <dbReference type="Google" id="ProtNLM"/>
    </source>
</evidence>
<sequence length="494" mass="48336">MPSRRGIALFGARALAGTVVLAVAVLAVGAAAVVPWPTLEKAPASVLVSPVPTEQQRVCPGPLLTLAEDSSRAQAATSVGPADAAFGAHATSAGSDWIRPSSTELTAPDNAKSAADGAPRLLRVAVQGGATTAPLVAASQSQTATAESLAGLAVAACAEAVSDAWLVGGSTDVGRTSLVLLSNPSTVVATVDLTVYGEAGQVIAPGSTGILVQPGSQRIVSLAGLAPNLRTPVVHVASHGGQVAASLQQSIVRGIEPGGVDILGPSAGPGRTQRIAGLLVTNQAAAAATDSSGIADDIPSVRILVPGDTAATVQLGVVSESGQQVGIESDKGKPAGSSVQVEIQPGIGTDVPLAGLAPGAYSVELRSDQPIVAAAQAPSVGTAGKDFALFAASGTLADDFLVAVAPGPGPALHLVNTGDADATYTATPETGPPVMVTVPAGGSGTLPLAASARYRVSGGRTTLASVGYSGAGLVSSFTLSQAGPLAAPIQVYPH</sequence>
<keyword evidence="3" id="KW-1185">Reference proteome</keyword>
<evidence type="ECO:0000313" key="2">
    <source>
        <dbReference type="EMBL" id="TFC19227.1"/>
    </source>
</evidence>
<comment type="caution">
    <text evidence="2">The sequence shown here is derived from an EMBL/GenBank/DDBJ whole genome shotgun (WGS) entry which is preliminary data.</text>
</comment>
<evidence type="ECO:0000256" key="1">
    <source>
        <dbReference type="SAM" id="MobiDB-lite"/>
    </source>
</evidence>
<feature type="region of interest" description="Disordered" evidence="1">
    <location>
        <begin position="93"/>
        <end position="114"/>
    </location>
</feature>
<reference evidence="2 3" key="1">
    <citation type="submission" date="2019-03" db="EMBL/GenBank/DDBJ databases">
        <title>Genomics of glacier-inhabiting Cryobacterium strains.</title>
        <authorList>
            <person name="Liu Q."/>
            <person name="Xin Y.-H."/>
        </authorList>
    </citation>
    <scope>NUCLEOTIDE SEQUENCE [LARGE SCALE GENOMIC DNA]</scope>
    <source>
        <strain evidence="2 3">MDT1-3</strain>
    </source>
</reference>
<dbReference type="InterPro" id="IPR043777">
    <property type="entry name" value="DUF5719"/>
</dbReference>
<dbReference type="Proteomes" id="UP000298412">
    <property type="component" value="Unassembled WGS sequence"/>
</dbReference>
<proteinExistence type="predicted"/>
<organism evidence="2 3">
    <name type="scientific">Cryobacterium algoritolerans</name>
    <dbReference type="NCBI Taxonomy" id="1259184"/>
    <lineage>
        <taxon>Bacteria</taxon>
        <taxon>Bacillati</taxon>
        <taxon>Actinomycetota</taxon>
        <taxon>Actinomycetes</taxon>
        <taxon>Micrococcales</taxon>
        <taxon>Microbacteriaceae</taxon>
        <taxon>Cryobacterium</taxon>
    </lineage>
</organism>
<name>A0A4R8WZG6_9MICO</name>